<evidence type="ECO:0000256" key="4">
    <source>
        <dbReference type="ARBA" id="ARBA00023136"/>
    </source>
</evidence>
<evidence type="ECO:0000313" key="6">
    <source>
        <dbReference type="EMBL" id="KAF3956073.1"/>
    </source>
</evidence>
<evidence type="ECO:0000256" key="1">
    <source>
        <dbReference type="ARBA" id="ARBA00004141"/>
    </source>
</evidence>
<dbReference type="EMBL" id="JRKL02003202">
    <property type="protein sequence ID" value="KAF3956073.1"/>
    <property type="molecule type" value="Genomic_DNA"/>
</dbReference>
<dbReference type="OrthoDB" id="7933078at2759"/>
<dbReference type="Pfam" id="PF01027">
    <property type="entry name" value="Bax1-I"/>
    <property type="match status" value="1"/>
</dbReference>
<organism evidence="6 7">
    <name type="scientific">Castanea mollissima</name>
    <name type="common">Chinese chestnut</name>
    <dbReference type="NCBI Taxonomy" id="60419"/>
    <lineage>
        <taxon>Eukaryota</taxon>
        <taxon>Viridiplantae</taxon>
        <taxon>Streptophyta</taxon>
        <taxon>Embryophyta</taxon>
        <taxon>Tracheophyta</taxon>
        <taxon>Spermatophyta</taxon>
        <taxon>Magnoliopsida</taxon>
        <taxon>eudicotyledons</taxon>
        <taxon>Gunneridae</taxon>
        <taxon>Pentapetalae</taxon>
        <taxon>rosids</taxon>
        <taxon>fabids</taxon>
        <taxon>Fagales</taxon>
        <taxon>Fagaceae</taxon>
        <taxon>Castanea</taxon>
    </lineage>
</organism>
<evidence type="ECO:0000256" key="5">
    <source>
        <dbReference type="RuleBase" id="RU004379"/>
    </source>
</evidence>
<dbReference type="PANTHER" id="PTHR23291:SF125">
    <property type="entry name" value="BI1-LIKE PROTEIN"/>
    <property type="match status" value="1"/>
</dbReference>
<comment type="subcellular location">
    <subcellularLocation>
        <location evidence="1">Membrane</location>
        <topology evidence="1">Multi-pass membrane protein</topology>
    </subcellularLocation>
</comment>
<feature type="transmembrane region" description="Helical" evidence="5">
    <location>
        <begin position="216"/>
        <end position="236"/>
    </location>
</feature>
<keyword evidence="4 5" id="KW-0472">Membrane</keyword>
<feature type="transmembrane region" description="Helical" evidence="5">
    <location>
        <begin position="184"/>
        <end position="201"/>
    </location>
</feature>
<reference evidence="6" key="1">
    <citation type="submission" date="2020-03" db="EMBL/GenBank/DDBJ databases">
        <title>Castanea mollissima Vanexum genome sequencing.</title>
        <authorList>
            <person name="Staton M."/>
        </authorList>
    </citation>
    <scope>NUCLEOTIDE SEQUENCE</scope>
    <source>
        <tissue evidence="6">Leaf</tissue>
    </source>
</reference>
<comment type="caution">
    <text evidence="6">The sequence shown here is derived from an EMBL/GenBank/DDBJ whole genome shotgun (WGS) entry which is preliminary data.</text>
</comment>
<accession>A0A8J4QQX2</accession>
<evidence type="ECO:0000256" key="2">
    <source>
        <dbReference type="ARBA" id="ARBA00022692"/>
    </source>
</evidence>
<sequence>MTRSNKGDVESGNNNNQLYPTMLESPQLRWAFIRKVYSILCIQMLLTTAVAATVVFVRPIPNFFTQTAAGLAVYIVICILPFILLCPLYYYHKRHPWNFFILMLFTVSISFAVGLACAFTKGRIILEAAFLTCVAVVSLTLYTFWAVKRGKDFSFLGPFLFASLLVLVVFGLIQIFIPLGKVSMMIYSGLASLIFCGYLVYDTGDIIKRYSYDDYIWASAALYLDVVNIFLSLLNLDAANS</sequence>
<feature type="transmembrane region" description="Helical" evidence="5">
    <location>
        <begin position="124"/>
        <end position="147"/>
    </location>
</feature>
<feature type="transmembrane region" description="Helical" evidence="5">
    <location>
        <begin position="36"/>
        <end position="57"/>
    </location>
</feature>
<dbReference type="Proteomes" id="UP000737018">
    <property type="component" value="Unassembled WGS sequence"/>
</dbReference>
<dbReference type="InterPro" id="IPR006214">
    <property type="entry name" value="Bax_inhibitor_1-related"/>
</dbReference>
<feature type="transmembrane region" description="Helical" evidence="5">
    <location>
        <begin position="153"/>
        <end position="177"/>
    </location>
</feature>
<dbReference type="AlphaFoldDB" id="A0A8J4QQX2"/>
<protein>
    <recommendedName>
        <fullName evidence="8">BI1-like protein</fullName>
    </recommendedName>
</protein>
<keyword evidence="2 5" id="KW-0812">Transmembrane</keyword>
<evidence type="ECO:0008006" key="8">
    <source>
        <dbReference type="Google" id="ProtNLM"/>
    </source>
</evidence>
<keyword evidence="3 5" id="KW-1133">Transmembrane helix</keyword>
<dbReference type="PANTHER" id="PTHR23291">
    <property type="entry name" value="BAX INHIBITOR-RELATED"/>
    <property type="match status" value="1"/>
</dbReference>
<feature type="transmembrane region" description="Helical" evidence="5">
    <location>
        <begin position="97"/>
        <end position="117"/>
    </location>
</feature>
<proteinExistence type="inferred from homology"/>
<evidence type="ECO:0000313" key="7">
    <source>
        <dbReference type="Proteomes" id="UP000737018"/>
    </source>
</evidence>
<name>A0A8J4QQX2_9ROSI</name>
<evidence type="ECO:0000256" key="3">
    <source>
        <dbReference type="ARBA" id="ARBA00022989"/>
    </source>
</evidence>
<keyword evidence="7" id="KW-1185">Reference proteome</keyword>
<feature type="transmembrane region" description="Helical" evidence="5">
    <location>
        <begin position="69"/>
        <end position="91"/>
    </location>
</feature>
<gene>
    <name evidence="6" type="ORF">CMV_018772</name>
</gene>
<comment type="similarity">
    <text evidence="5">Belongs to the BI1 family.</text>
</comment>
<dbReference type="GO" id="GO:0016020">
    <property type="term" value="C:membrane"/>
    <property type="evidence" value="ECO:0007669"/>
    <property type="project" value="UniProtKB-SubCell"/>
</dbReference>